<evidence type="ECO:0000313" key="3">
    <source>
        <dbReference type="Proteomes" id="UP000838100"/>
    </source>
</evidence>
<evidence type="ECO:0008006" key="4">
    <source>
        <dbReference type="Google" id="ProtNLM"/>
    </source>
</evidence>
<reference evidence="2" key="1">
    <citation type="submission" date="2021-12" db="EMBL/GenBank/DDBJ databases">
        <authorList>
            <person name="Rodrigo-Torres L."/>
            <person name="Arahal R. D."/>
            <person name="Lucena T."/>
        </authorList>
    </citation>
    <scope>NUCLEOTIDE SEQUENCE</scope>
    <source>
        <strain evidence="2">CECT 8267</strain>
    </source>
</reference>
<evidence type="ECO:0000313" key="2">
    <source>
        <dbReference type="EMBL" id="CAH0992801.1"/>
    </source>
</evidence>
<sequence length="135" mass="14207">MFGNKKKTNFANATTLIARGTSLQGDIHFEGTLEIEGTIKGNITADPDSGASVRILEQGVVTGDLNVPSAIVNGKVIGNLYSNQHLELASQAIIDGSVHYNVIEMAKGAQVNGNLLHSGAVEIKAIEHLEEAKGE</sequence>
<dbReference type="Proteomes" id="UP000838100">
    <property type="component" value="Unassembled WGS sequence"/>
</dbReference>
<dbReference type="EMBL" id="CAKLPX010000004">
    <property type="protein sequence ID" value="CAH0992801.1"/>
    <property type="molecule type" value="Genomic_DNA"/>
</dbReference>
<dbReference type="PANTHER" id="PTHR35024:SF4">
    <property type="entry name" value="POLYMER-FORMING CYTOSKELETAL PROTEIN"/>
    <property type="match status" value="1"/>
</dbReference>
<protein>
    <recommendedName>
        <fullName evidence="4">Cell shape determination protein CcmA</fullName>
    </recommendedName>
</protein>
<comment type="similarity">
    <text evidence="1">Belongs to the bactofilin family.</text>
</comment>
<proteinExistence type="inferred from homology"/>
<evidence type="ECO:0000256" key="1">
    <source>
        <dbReference type="ARBA" id="ARBA00044755"/>
    </source>
</evidence>
<organism evidence="2 3">
    <name type="scientific">Sinobacterium norvegicum</name>
    <dbReference type="NCBI Taxonomy" id="1641715"/>
    <lineage>
        <taxon>Bacteria</taxon>
        <taxon>Pseudomonadati</taxon>
        <taxon>Pseudomonadota</taxon>
        <taxon>Gammaproteobacteria</taxon>
        <taxon>Cellvibrionales</taxon>
        <taxon>Spongiibacteraceae</taxon>
        <taxon>Sinobacterium</taxon>
    </lineage>
</organism>
<keyword evidence="3" id="KW-1185">Reference proteome</keyword>
<accession>A0ABM9AHU0</accession>
<dbReference type="Pfam" id="PF04519">
    <property type="entry name" value="Bactofilin"/>
    <property type="match status" value="1"/>
</dbReference>
<dbReference type="RefSeq" id="WP_237445489.1">
    <property type="nucleotide sequence ID" value="NZ_CAKLPX010000004.1"/>
</dbReference>
<comment type="caution">
    <text evidence="2">The sequence shown here is derived from an EMBL/GenBank/DDBJ whole genome shotgun (WGS) entry which is preliminary data.</text>
</comment>
<dbReference type="InterPro" id="IPR007607">
    <property type="entry name" value="BacA/B"/>
</dbReference>
<dbReference type="PANTHER" id="PTHR35024">
    <property type="entry name" value="HYPOTHETICAL CYTOSOLIC PROTEIN"/>
    <property type="match status" value="1"/>
</dbReference>
<name>A0ABM9AHU0_9GAMM</name>
<gene>
    <name evidence="2" type="ORF">SIN8267_02938</name>
</gene>